<comment type="caution">
    <text evidence="1">The sequence shown here is derived from an EMBL/GenBank/DDBJ whole genome shotgun (WGS) entry which is preliminary data.</text>
</comment>
<proteinExistence type="predicted"/>
<dbReference type="OrthoDB" id="7348097at2"/>
<dbReference type="Pfam" id="PF12692">
    <property type="entry name" value="Methyltransf_17"/>
    <property type="match status" value="1"/>
</dbReference>
<organism evidence="1 2">
    <name type="scientific">Vineibacter terrae</name>
    <dbReference type="NCBI Taxonomy" id="2586908"/>
    <lineage>
        <taxon>Bacteria</taxon>
        <taxon>Pseudomonadati</taxon>
        <taxon>Pseudomonadota</taxon>
        <taxon>Alphaproteobacteria</taxon>
        <taxon>Hyphomicrobiales</taxon>
        <taxon>Vineibacter</taxon>
    </lineage>
</organism>
<dbReference type="RefSeq" id="WP_147852603.1">
    <property type="nucleotide sequence ID" value="NZ_VDUZ01000094.1"/>
</dbReference>
<keyword evidence="2" id="KW-1185">Reference proteome</keyword>
<gene>
    <name evidence="1" type="ORF">FHP25_39925</name>
</gene>
<evidence type="ECO:0008006" key="3">
    <source>
        <dbReference type="Google" id="ProtNLM"/>
    </source>
</evidence>
<name>A0A5C8P784_9HYPH</name>
<accession>A0A5C8P784</accession>
<evidence type="ECO:0000313" key="1">
    <source>
        <dbReference type="EMBL" id="TXL69225.1"/>
    </source>
</evidence>
<dbReference type="Gene3D" id="3.40.50.150">
    <property type="entry name" value="Vaccinia Virus protein VP39"/>
    <property type="match status" value="1"/>
</dbReference>
<dbReference type="AlphaFoldDB" id="A0A5C8P784"/>
<sequence length="163" mass="18220">MSRLDSFIRRMQAQRDCLNWAAGQVRGMAGPILEIGLGNGRTYDHLRELLPGRDIHVFEREVRAHPDCVPPAHHLFLGDVREQLPRATRMLGRSAVLIHSDLGTGDHAANMEMGTWLGPALDQLLAPGGYVVANQPLDVARWIRLPEPDGVPKDRYFLYRAAP</sequence>
<protein>
    <recommendedName>
        <fullName evidence="3">S-adenosyl-L-methionine methyltransferase</fullName>
    </recommendedName>
</protein>
<dbReference type="InterPro" id="IPR025690">
    <property type="entry name" value="Methyltransf_put"/>
</dbReference>
<dbReference type="SUPFAM" id="SSF53335">
    <property type="entry name" value="S-adenosyl-L-methionine-dependent methyltransferases"/>
    <property type="match status" value="1"/>
</dbReference>
<evidence type="ECO:0000313" key="2">
    <source>
        <dbReference type="Proteomes" id="UP000321638"/>
    </source>
</evidence>
<dbReference type="Proteomes" id="UP000321638">
    <property type="component" value="Unassembled WGS sequence"/>
</dbReference>
<reference evidence="1 2" key="1">
    <citation type="submission" date="2019-06" db="EMBL/GenBank/DDBJ databases">
        <title>New taxonomy in bacterial strain CC-CFT640, isolated from vineyard.</title>
        <authorList>
            <person name="Lin S.-Y."/>
            <person name="Tsai C.-F."/>
            <person name="Young C.-C."/>
        </authorList>
    </citation>
    <scope>NUCLEOTIDE SEQUENCE [LARGE SCALE GENOMIC DNA]</scope>
    <source>
        <strain evidence="1 2">CC-CFT640</strain>
    </source>
</reference>
<dbReference type="InterPro" id="IPR029063">
    <property type="entry name" value="SAM-dependent_MTases_sf"/>
</dbReference>
<dbReference type="EMBL" id="VDUZ01000094">
    <property type="protein sequence ID" value="TXL69225.1"/>
    <property type="molecule type" value="Genomic_DNA"/>
</dbReference>